<organism evidence="1 2">
    <name type="scientific">Streptomyces similanensis</name>
    <dbReference type="NCBI Taxonomy" id="1274988"/>
    <lineage>
        <taxon>Bacteria</taxon>
        <taxon>Bacillati</taxon>
        <taxon>Actinomycetota</taxon>
        <taxon>Actinomycetes</taxon>
        <taxon>Kitasatosporales</taxon>
        <taxon>Streptomycetaceae</taxon>
        <taxon>Streptomyces</taxon>
    </lineage>
</organism>
<comment type="caution">
    <text evidence="1">The sequence shown here is derived from an EMBL/GenBank/DDBJ whole genome shotgun (WGS) entry which is preliminary data.</text>
</comment>
<sequence length="131" mass="13706">MREGNGLASTVRELSPQIRAAAAALEEARDKAKRDVARVSAAGAEHAGKARTVLAELLKGFSPRWVDGQVAFYRPILTAVPVESFERWRRAAGGDAGVASEGVWCMSRTGCDGGCCARAADDVAPAEYAGG</sequence>
<accession>A0ABP9L6X8</accession>
<dbReference type="Proteomes" id="UP001500124">
    <property type="component" value="Unassembled WGS sequence"/>
</dbReference>
<dbReference type="EMBL" id="BAABKC010000087">
    <property type="protein sequence ID" value="GAA5070629.1"/>
    <property type="molecule type" value="Genomic_DNA"/>
</dbReference>
<reference evidence="2" key="1">
    <citation type="journal article" date="2019" name="Int. J. Syst. Evol. Microbiol.">
        <title>The Global Catalogue of Microorganisms (GCM) 10K type strain sequencing project: providing services to taxonomists for standard genome sequencing and annotation.</title>
        <authorList>
            <consortium name="The Broad Institute Genomics Platform"/>
            <consortium name="The Broad Institute Genome Sequencing Center for Infectious Disease"/>
            <person name="Wu L."/>
            <person name="Ma J."/>
        </authorList>
    </citation>
    <scope>NUCLEOTIDE SEQUENCE [LARGE SCALE GENOMIC DNA]</scope>
    <source>
        <strain evidence="2">JCM 18410</strain>
    </source>
</reference>
<keyword evidence="2" id="KW-1185">Reference proteome</keyword>
<proteinExistence type="predicted"/>
<name>A0ABP9L6X8_9ACTN</name>
<evidence type="ECO:0000313" key="1">
    <source>
        <dbReference type="EMBL" id="GAA5070629.1"/>
    </source>
</evidence>
<protein>
    <submittedName>
        <fullName evidence="1">Uncharacterized protein</fullName>
    </submittedName>
</protein>
<evidence type="ECO:0000313" key="2">
    <source>
        <dbReference type="Proteomes" id="UP001500124"/>
    </source>
</evidence>
<gene>
    <name evidence="1" type="ORF">GCM10023336_55910</name>
</gene>